<dbReference type="Pfam" id="PF01263">
    <property type="entry name" value="Aldose_epim"/>
    <property type="match status" value="1"/>
</dbReference>
<gene>
    <name evidence="1" type="ORF">H6A20_03780</name>
</gene>
<dbReference type="GO" id="GO:0016853">
    <property type="term" value="F:isomerase activity"/>
    <property type="evidence" value="ECO:0007669"/>
    <property type="project" value="InterPro"/>
</dbReference>
<dbReference type="CDD" id="cd09024">
    <property type="entry name" value="Aldose_epim_lacX"/>
    <property type="match status" value="1"/>
</dbReference>
<dbReference type="GO" id="GO:0005975">
    <property type="term" value="P:carbohydrate metabolic process"/>
    <property type="evidence" value="ECO:0007669"/>
    <property type="project" value="InterPro"/>
</dbReference>
<organism evidence="1 2">
    <name type="scientific">Mordavella massiliensis</name>
    <dbReference type="NCBI Taxonomy" id="1871024"/>
    <lineage>
        <taxon>Bacteria</taxon>
        <taxon>Bacillati</taxon>
        <taxon>Bacillota</taxon>
        <taxon>Clostridia</taxon>
        <taxon>Eubacteriales</taxon>
        <taxon>Clostridiaceae</taxon>
        <taxon>Mordavella</taxon>
    </lineage>
</organism>
<dbReference type="InterPro" id="IPR011013">
    <property type="entry name" value="Gal_mutarotase_sf_dom"/>
</dbReference>
<dbReference type="Proteomes" id="UP000705508">
    <property type="component" value="Unassembled WGS sequence"/>
</dbReference>
<name>A0A939BGJ8_9CLOT</name>
<evidence type="ECO:0000313" key="1">
    <source>
        <dbReference type="EMBL" id="MBM6947786.1"/>
    </source>
</evidence>
<accession>A0A939BGJ8</accession>
<dbReference type="Gene3D" id="2.70.98.10">
    <property type="match status" value="1"/>
</dbReference>
<proteinExistence type="predicted"/>
<dbReference type="InterPro" id="IPR014718">
    <property type="entry name" value="GH-type_carb-bd"/>
</dbReference>
<dbReference type="EMBL" id="JACJKS010000004">
    <property type="protein sequence ID" value="MBM6947786.1"/>
    <property type="molecule type" value="Genomic_DNA"/>
</dbReference>
<comment type="caution">
    <text evidence="1">The sequence shown here is derived from an EMBL/GenBank/DDBJ whole genome shotgun (WGS) entry which is preliminary data.</text>
</comment>
<dbReference type="PANTHER" id="PTHR11122:SF13">
    <property type="entry name" value="GLUCOSE-6-PHOSPHATE 1-EPIMERASE"/>
    <property type="match status" value="1"/>
</dbReference>
<dbReference type="SUPFAM" id="SSF74650">
    <property type="entry name" value="Galactose mutarotase-like"/>
    <property type="match status" value="1"/>
</dbReference>
<dbReference type="PANTHER" id="PTHR11122">
    <property type="entry name" value="APOSPORY-ASSOCIATED PROTEIN C-RELATED"/>
    <property type="match status" value="1"/>
</dbReference>
<dbReference type="AlphaFoldDB" id="A0A939BGJ8"/>
<dbReference type="RefSeq" id="WP_204905839.1">
    <property type="nucleotide sequence ID" value="NZ_JACJKS010000004.1"/>
</dbReference>
<reference evidence="1" key="2">
    <citation type="journal article" date="2021" name="Sci. Rep.">
        <title>The distribution of antibiotic resistance genes in chicken gut microbiota commensals.</title>
        <authorList>
            <person name="Juricova H."/>
            <person name="Matiasovicova J."/>
            <person name="Kubasova T."/>
            <person name="Cejkova D."/>
            <person name="Rychlik I."/>
        </authorList>
    </citation>
    <scope>NUCLEOTIDE SEQUENCE</scope>
    <source>
        <strain evidence="1">An582</strain>
    </source>
</reference>
<dbReference type="GO" id="GO:0030246">
    <property type="term" value="F:carbohydrate binding"/>
    <property type="evidence" value="ECO:0007669"/>
    <property type="project" value="InterPro"/>
</dbReference>
<reference evidence="1" key="1">
    <citation type="submission" date="2020-08" db="EMBL/GenBank/DDBJ databases">
        <authorList>
            <person name="Cejkova D."/>
            <person name="Kubasova T."/>
            <person name="Jahodarova E."/>
            <person name="Rychlik I."/>
        </authorList>
    </citation>
    <scope>NUCLEOTIDE SEQUENCE</scope>
    <source>
        <strain evidence="1">An582</strain>
    </source>
</reference>
<dbReference type="InterPro" id="IPR037481">
    <property type="entry name" value="LacX"/>
</dbReference>
<sequence>MENKTQGIRLENDVLEAQISLHGAELKSLKKKEDGTEYMWNADPAYWGRTSPVLFPFVGGVRDKKYRIGDREYPMGQHGFARDREFVLTEQSGATAWFALEDDAASREVYPFRFRLEIGYRLEGQSLHVMWRVRNRDTKEMYFAIGAHPAFFCPLRAGEEQSDYSLCLRTSDGQALSSFVNRVFGAGGLATDRTAVYELESGRLPVSEHLFDGDALILENGQTQEIALVDPQGRAYLAVHFDSPLVGIWSPPKKHAPFVCIEPWYGRCDREGFDGELKDREWENRLTPEQVFEAQYRIEILRNI</sequence>
<evidence type="ECO:0000313" key="2">
    <source>
        <dbReference type="Proteomes" id="UP000705508"/>
    </source>
</evidence>
<dbReference type="InterPro" id="IPR008183">
    <property type="entry name" value="Aldose_1/G6P_1-epimerase"/>
</dbReference>
<protein>
    <submittedName>
        <fullName evidence="1">Aldose 1-epimerase family protein</fullName>
    </submittedName>
</protein>